<dbReference type="InterPro" id="IPR046848">
    <property type="entry name" value="E_motif"/>
</dbReference>
<feature type="repeat" description="PPR" evidence="2">
    <location>
        <begin position="254"/>
        <end position="284"/>
    </location>
</feature>
<feature type="domain" description="DYW" evidence="3">
    <location>
        <begin position="500"/>
        <end position="592"/>
    </location>
</feature>
<feature type="repeat" description="PPR" evidence="2">
    <location>
        <begin position="153"/>
        <end position="183"/>
    </location>
</feature>
<dbReference type="Pfam" id="PF13041">
    <property type="entry name" value="PPR_2"/>
    <property type="match status" value="2"/>
</dbReference>
<dbReference type="NCBIfam" id="TIGR00756">
    <property type="entry name" value="PPR"/>
    <property type="match status" value="5"/>
</dbReference>
<feature type="repeat" description="PPR" evidence="2">
    <location>
        <begin position="320"/>
        <end position="354"/>
    </location>
</feature>
<dbReference type="EMBL" id="JBBWWR010000014">
    <property type="protein sequence ID" value="KAK8953152.1"/>
    <property type="molecule type" value="Genomic_DNA"/>
</dbReference>
<evidence type="ECO:0000313" key="5">
    <source>
        <dbReference type="Proteomes" id="UP001412067"/>
    </source>
</evidence>
<dbReference type="Gene3D" id="1.25.40.10">
    <property type="entry name" value="Tetratricopeptide repeat domain"/>
    <property type="match status" value="2"/>
</dbReference>
<gene>
    <name evidence="4" type="ORF">KSP40_PGU001110</name>
</gene>
<feature type="repeat" description="PPR" evidence="2">
    <location>
        <begin position="285"/>
        <end position="319"/>
    </location>
</feature>
<comment type="caution">
    <text evidence="4">The sequence shown here is derived from an EMBL/GenBank/DDBJ whole genome shotgun (WGS) entry which is preliminary data.</text>
</comment>
<name>A0ABR2LXB9_9ASPA</name>
<keyword evidence="5" id="KW-1185">Reference proteome</keyword>
<evidence type="ECO:0000259" key="3">
    <source>
        <dbReference type="Pfam" id="PF14432"/>
    </source>
</evidence>
<accession>A0ABR2LXB9</accession>
<protein>
    <submittedName>
        <fullName evidence="4">Pentatricopeptide repeat-containing protein</fullName>
    </submittedName>
</protein>
<organism evidence="4 5">
    <name type="scientific">Platanthera guangdongensis</name>
    <dbReference type="NCBI Taxonomy" id="2320717"/>
    <lineage>
        <taxon>Eukaryota</taxon>
        <taxon>Viridiplantae</taxon>
        <taxon>Streptophyta</taxon>
        <taxon>Embryophyta</taxon>
        <taxon>Tracheophyta</taxon>
        <taxon>Spermatophyta</taxon>
        <taxon>Magnoliopsida</taxon>
        <taxon>Liliopsida</taxon>
        <taxon>Asparagales</taxon>
        <taxon>Orchidaceae</taxon>
        <taxon>Orchidoideae</taxon>
        <taxon>Orchideae</taxon>
        <taxon>Orchidinae</taxon>
        <taxon>Platanthera</taxon>
    </lineage>
</organism>
<dbReference type="PROSITE" id="PS51375">
    <property type="entry name" value="PPR"/>
    <property type="match status" value="5"/>
</dbReference>
<dbReference type="Pfam" id="PF20431">
    <property type="entry name" value="E_motif"/>
    <property type="match status" value="1"/>
</dbReference>
<dbReference type="Pfam" id="PF01535">
    <property type="entry name" value="PPR"/>
    <property type="match status" value="1"/>
</dbReference>
<dbReference type="InterPro" id="IPR032867">
    <property type="entry name" value="DYW_dom"/>
</dbReference>
<keyword evidence="1" id="KW-0677">Repeat</keyword>
<dbReference type="InterPro" id="IPR011990">
    <property type="entry name" value="TPR-like_helical_dom_sf"/>
</dbReference>
<reference evidence="4 5" key="1">
    <citation type="journal article" date="2022" name="Nat. Plants">
        <title>Genomes of leafy and leafless Platanthera orchids illuminate the evolution of mycoheterotrophy.</title>
        <authorList>
            <person name="Li M.H."/>
            <person name="Liu K.W."/>
            <person name="Li Z."/>
            <person name="Lu H.C."/>
            <person name="Ye Q.L."/>
            <person name="Zhang D."/>
            <person name="Wang J.Y."/>
            <person name="Li Y.F."/>
            <person name="Zhong Z.M."/>
            <person name="Liu X."/>
            <person name="Yu X."/>
            <person name="Liu D.K."/>
            <person name="Tu X.D."/>
            <person name="Liu B."/>
            <person name="Hao Y."/>
            <person name="Liao X.Y."/>
            <person name="Jiang Y.T."/>
            <person name="Sun W.H."/>
            <person name="Chen J."/>
            <person name="Chen Y.Q."/>
            <person name="Ai Y."/>
            <person name="Zhai J.W."/>
            <person name="Wu S.S."/>
            <person name="Zhou Z."/>
            <person name="Hsiao Y.Y."/>
            <person name="Wu W.L."/>
            <person name="Chen Y.Y."/>
            <person name="Lin Y.F."/>
            <person name="Hsu J.L."/>
            <person name="Li C.Y."/>
            <person name="Wang Z.W."/>
            <person name="Zhao X."/>
            <person name="Zhong W.Y."/>
            <person name="Ma X.K."/>
            <person name="Ma L."/>
            <person name="Huang J."/>
            <person name="Chen G.Z."/>
            <person name="Huang M.Z."/>
            <person name="Huang L."/>
            <person name="Peng D.H."/>
            <person name="Luo Y.B."/>
            <person name="Zou S.Q."/>
            <person name="Chen S.P."/>
            <person name="Lan S."/>
            <person name="Tsai W.C."/>
            <person name="Van de Peer Y."/>
            <person name="Liu Z.J."/>
        </authorList>
    </citation>
    <scope>NUCLEOTIDE SEQUENCE [LARGE SCALE GENOMIC DNA]</scope>
    <source>
        <strain evidence="4">Lor288</strain>
    </source>
</reference>
<sequence length="592" mass="67711">MLQQTQTPMYNYLLHNICFNPRSFLASLVQCRNHFQIKQVHALAITTAMIENLGVANKFVYLYAEHRAMADSHFLFSRMKERDNISWSVIVGGFSKVGNNCRCLETFREFFRSGLLMDNYTLPFAFRACRDTHSLRTGQELHHLVYKFGLQWDVFISAAIVDMYCRCGKVEDARKVFNRMRKRDLVTWTVMISGYADCGDPEESVALFDQMREKGIVPDKVTMVTVVYACAKLGAMHMATTIHDYVQRRKFSLDVILGTAMIDMYAKCGSADAAREIFDQMKEKNVISWSSMISAYGVHGRGKEALQLFSQMLQSGIKPNRITFVSIFNACSHSGLVEEGRQIFKSMEREYFVEPDVKHYTCMVDLLGRAGRLDEVLEWADWMKVDKDEGFWGAILGACRIHGDIVLAEKAAKNLLGLGPNNSGYYVLLSNICANAGKWEEVARVRQLMNGRSVKKNPGWTWIEINSKRYQFRVGDKSHPQYQDIYEMLNVFSEKLKLAGYVPNTNFVLHDVDEELKEQFLFTHSEKLAIAFALIATSEGDTIRMTKNLRICGDCHTFTKMASSVAQRDIVVRDSNRFHHFTKGSCSCGDYW</sequence>
<proteinExistence type="predicted"/>
<dbReference type="Pfam" id="PF14432">
    <property type="entry name" value="DYW_deaminase"/>
    <property type="match status" value="1"/>
</dbReference>
<evidence type="ECO:0000256" key="1">
    <source>
        <dbReference type="ARBA" id="ARBA00022737"/>
    </source>
</evidence>
<dbReference type="InterPro" id="IPR002885">
    <property type="entry name" value="PPR_rpt"/>
</dbReference>
<dbReference type="PANTHER" id="PTHR47926:SF452">
    <property type="entry name" value="PENTATRICOPEPTIDE REPEAT-CONTAINING PROTEIN"/>
    <property type="match status" value="1"/>
</dbReference>
<evidence type="ECO:0000313" key="4">
    <source>
        <dbReference type="EMBL" id="KAK8953152.1"/>
    </source>
</evidence>
<evidence type="ECO:0000256" key="2">
    <source>
        <dbReference type="PROSITE-ProRule" id="PRU00708"/>
    </source>
</evidence>
<dbReference type="Pfam" id="PF12854">
    <property type="entry name" value="PPR_1"/>
    <property type="match status" value="1"/>
</dbReference>
<dbReference type="InterPro" id="IPR046960">
    <property type="entry name" value="PPR_At4g14850-like_plant"/>
</dbReference>
<dbReference type="Proteomes" id="UP001412067">
    <property type="component" value="Unassembled WGS sequence"/>
</dbReference>
<feature type="repeat" description="PPR" evidence="2">
    <location>
        <begin position="184"/>
        <end position="218"/>
    </location>
</feature>
<dbReference type="PANTHER" id="PTHR47926">
    <property type="entry name" value="PENTATRICOPEPTIDE REPEAT-CONTAINING PROTEIN"/>
    <property type="match status" value="1"/>
</dbReference>